<dbReference type="Pfam" id="PF09933">
    <property type="entry name" value="DUF2165"/>
    <property type="match status" value="1"/>
</dbReference>
<reference evidence="4" key="1">
    <citation type="submission" date="2018-11" db="EMBL/GenBank/DDBJ databases">
        <title>FDA dAtabase for Regulatory Grade micrObial Sequences (FDA-ARGOS): Supporting development and validation of Infectious Disease Dx tests.</title>
        <authorList>
            <person name="Goldberg B."/>
            <person name="Campos J."/>
            <person name="Tallon L."/>
            <person name="Sadzewicz L."/>
            <person name="Zhao X."/>
            <person name="Vavikolanu K."/>
            <person name="Mehta A."/>
            <person name="Aluvathingal J."/>
            <person name="Nadendla S."/>
            <person name="Geyer C."/>
            <person name="Nandy P."/>
            <person name="Yan Y."/>
            <person name="Sichtig H."/>
        </authorList>
    </citation>
    <scope>NUCLEOTIDE SEQUENCE [LARGE SCALE GENOMIC DNA]</scope>
    <source>
        <strain evidence="4">FDAARGOS_544</strain>
    </source>
</reference>
<dbReference type="InterPro" id="IPR018681">
    <property type="entry name" value="DUF2165_transmembrane"/>
</dbReference>
<feature type="transmembrane region" description="Helical" evidence="2">
    <location>
        <begin position="90"/>
        <end position="110"/>
    </location>
</feature>
<sequence length="269" mass="29665">MQVPPLNASSLPRDHARACPFISESMMIIRLSKAAMVLAMAFFASLVAFGNITDYATNFAFVHHVFLMDTTFPANGIMYRAIGTTWVHHAGYIGIISMETLTAVLCWIAAPGCCAHGAPAMRHSARPRPCDRRPDARLPDVQVAFMSVGGEWFGMWMSKQWNGVPDAFRFFITLLLVLVYLTMNNDGVDDTRTRTDERVRRAPADRTSGRLPASPCPAIKRRWTRIAGSRPVGAFRACRKPPRPAPAAGRSRRARSCSTSRCSSDSCAT</sequence>
<evidence type="ECO:0000313" key="3">
    <source>
        <dbReference type="EMBL" id="RSC10220.1"/>
    </source>
</evidence>
<feature type="region of interest" description="Disordered" evidence="1">
    <location>
        <begin position="191"/>
        <end position="214"/>
    </location>
</feature>
<name>A0A3R9I4K6_9BURK</name>
<evidence type="ECO:0000256" key="1">
    <source>
        <dbReference type="SAM" id="MobiDB-lite"/>
    </source>
</evidence>
<feature type="transmembrane region" description="Helical" evidence="2">
    <location>
        <begin position="167"/>
        <end position="183"/>
    </location>
</feature>
<keyword evidence="2" id="KW-0812">Transmembrane</keyword>
<feature type="compositionally biased region" description="Low complexity" evidence="1">
    <location>
        <begin position="256"/>
        <end position="269"/>
    </location>
</feature>
<protein>
    <submittedName>
        <fullName evidence="3">DUF2165 domain-containing protein</fullName>
    </submittedName>
</protein>
<keyword evidence="2" id="KW-1133">Transmembrane helix</keyword>
<organism evidence="3 4">
    <name type="scientific">Burkholderia cenocepacia</name>
    <dbReference type="NCBI Taxonomy" id="95486"/>
    <lineage>
        <taxon>Bacteria</taxon>
        <taxon>Pseudomonadati</taxon>
        <taxon>Pseudomonadota</taxon>
        <taxon>Betaproteobacteria</taxon>
        <taxon>Burkholderiales</taxon>
        <taxon>Burkholderiaceae</taxon>
        <taxon>Burkholderia</taxon>
        <taxon>Burkholderia cepacia complex</taxon>
    </lineage>
</organism>
<gene>
    <name evidence="3" type="ORF">EGT41_17195</name>
</gene>
<proteinExistence type="predicted"/>
<feature type="compositionally biased region" description="Basic and acidic residues" evidence="1">
    <location>
        <begin position="191"/>
        <end position="208"/>
    </location>
</feature>
<evidence type="ECO:0000256" key="2">
    <source>
        <dbReference type="SAM" id="Phobius"/>
    </source>
</evidence>
<feature type="transmembrane region" description="Helical" evidence="2">
    <location>
        <begin position="59"/>
        <end position="78"/>
    </location>
</feature>
<dbReference type="Proteomes" id="UP000272140">
    <property type="component" value="Unassembled WGS sequence"/>
</dbReference>
<keyword evidence="2" id="KW-0472">Membrane</keyword>
<accession>A0A3R9I4K6</accession>
<dbReference type="EMBL" id="RKIO01000003">
    <property type="protein sequence ID" value="RSC10220.1"/>
    <property type="molecule type" value="Genomic_DNA"/>
</dbReference>
<evidence type="ECO:0000313" key="4">
    <source>
        <dbReference type="Proteomes" id="UP000272140"/>
    </source>
</evidence>
<comment type="caution">
    <text evidence="3">The sequence shown here is derived from an EMBL/GenBank/DDBJ whole genome shotgun (WGS) entry which is preliminary data.</text>
</comment>
<feature type="region of interest" description="Disordered" evidence="1">
    <location>
        <begin position="234"/>
        <end position="269"/>
    </location>
</feature>
<dbReference type="AlphaFoldDB" id="A0A3R9I4K6"/>
<feature type="transmembrane region" description="Helical" evidence="2">
    <location>
        <begin position="34"/>
        <end position="53"/>
    </location>
</feature>